<proteinExistence type="predicted"/>
<organism evidence="1 2">
    <name type="scientific">Arctium lappa</name>
    <name type="common">Greater burdock</name>
    <name type="synonym">Lappa major</name>
    <dbReference type="NCBI Taxonomy" id="4217"/>
    <lineage>
        <taxon>Eukaryota</taxon>
        <taxon>Viridiplantae</taxon>
        <taxon>Streptophyta</taxon>
        <taxon>Embryophyta</taxon>
        <taxon>Tracheophyta</taxon>
        <taxon>Spermatophyta</taxon>
        <taxon>Magnoliopsida</taxon>
        <taxon>eudicotyledons</taxon>
        <taxon>Gunneridae</taxon>
        <taxon>Pentapetalae</taxon>
        <taxon>asterids</taxon>
        <taxon>campanulids</taxon>
        <taxon>Asterales</taxon>
        <taxon>Asteraceae</taxon>
        <taxon>Carduoideae</taxon>
        <taxon>Cardueae</taxon>
        <taxon>Arctiinae</taxon>
        <taxon>Arctium</taxon>
    </lineage>
</organism>
<evidence type="ECO:0000313" key="2">
    <source>
        <dbReference type="Proteomes" id="UP001055879"/>
    </source>
</evidence>
<gene>
    <name evidence="1" type="ORF">L6452_17474</name>
</gene>
<dbReference type="EMBL" id="CM042051">
    <property type="protein sequence ID" value="KAI3728830.1"/>
    <property type="molecule type" value="Genomic_DNA"/>
</dbReference>
<sequence length="349" mass="38703">MSKAVFFIAATILLAVVIAATLGSHHHHPRHPKDPPLDFTSNASQLLRSNGFTFIATLLHISPDLFLSTPHSTIFAIPDSAISNLSIPPYMTIQLVTYHISPSKLTIQDLFQKPLNTCFSTMFQQQKISITKKDEKRRVLEINNVLITHPDIFVQGPVSIHGVGGPFASFKFHQEITELPICNTNQSELSHSTVGGGEVDRIKKKAEWVTVVRFLSSAGFTPFAISLYSVLDGILKDHPDLNSATIFAPPIIGMVEMPSSLRHKFVRSHIVPKRHSFKHLASMRERASLTTLCPGKEIQITESVVNLFDELLVINRVEITSPDLLMSKSFVVHGIARPFAMEEVSSISK</sequence>
<name>A0ACB9C3M8_ARCLA</name>
<reference evidence="2" key="1">
    <citation type="journal article" date="2022" name="Mol. Ecol. Resour.">
        <title>The genomes of chicory, endive, great burdock and yacon provide insights into Asteraceae palaeo-polyploidization history and plant inulin production.</title>
        <authorList>
            <person name="Fan W."/>
            <person name="Wang S."/>
            <person name="Wang H."/>
            <person name="Wang A."/>
            <person name="Jiang F."/>
            <person name="Liu H."/>
            <person name="Zhao H."/>
            <person name="Xu D."/>
            <person name="Zhang Y."/>
        </authorList>
    </citation>
    <scope>NUCLEOTIDE SEQUENCE [LARGE SCALE GENOMIC DNA]</scope>
    <source>
        <strain evidence="2">cv. Niubang</strain>
    </source>
</reference>
<reference evidence="1 2" key="2">
    <citation type="journal article" date="2022" name="Mol. Ecol. Resour.">
        <title>The genomes of chicory, endive, great burdock and yacon provide insights into Asteraceae paleo-polyploidization history and plant inulin production.</title>
        <authorList>
            <person name="Fan W."/>
            <person name="Wang S."/>
            <person name="Wang H."/>
            <person name="Wang A."/>
            <person name="Jiang F."/>
            <person name="Liu H."/>
            <person name="Zhao H."/>
            <person name="Xu D."/>
            <person name="Zhang Y."/>
        </authorList>
    </citation>
    <scope>NUCLEOTIDE SEQUENCE [LARGE SCALE GENOMIC DNA]</scope>
    <source>
        <strain evidence="2">cv. Niubang</strain>
    </source>
</reference>
<evidence type="ECO:0000313" key="1">
    <source>
        <dbReference type="EMBL" id="KAI3728830.1"/>
    </source>
</evidence>
<accession>A0ACB9C3M8</accession>
<protein>
    <submittedName>
        <fullName evidence="1">Uncharacterized protein</fullName>
    </submittedName>
</protein>
<comment type="caution">
    <text evidence="1">The sequence shown here is derived from an EMBL/GenBank/DDBJ whole genome shotgun (WGS) entry which is preliminary data.</text>
</comment>
<keyword evidence="2" id="KW-1185">Reference proteome</keyword>
<dbReference type="Proteomes" id="UP001055879">
    <property type="component" value="Linkage Group LG05"/>
</dbReference>